<dbReference type="InterPro" id="IPR012334">
    <property type="entry name" value="Pectin_lyas_fold"/>
</dbReference>
<dbReference type="Gene3D" id="2.160.20.10">
    <property type="entry name" value="Single-stranded right-handed beta-helix, Pectin lyase-like"/>
    <property type="match status" value="2"/>
</dbReference>
<evidence type="ECO:0000313" key="4">
    <source>
        <dbReference type="Proteomes" id="UP001050975"/>
    </source>
</evidence>
<evidence type="ECO:0000256" key="1">
    <source>
        <dbReference type="SAM" id="SignalP"/>
    </source>
</evidence>
<evidence type="ECO:0000313" key="3">
    <source>
        <dbReference type="EMBL" id="GET41828.1"/>
    </source>
</evidence>
<organism evidence="3 4">
    <name type="scientific">Microseira wollei NIES-4236</name>
    <dbReference type="NCBI Taxonomy" id="2530354"/>
    <lineage>
        <taxon>Bacteria</taxon>
        <taxon>Bacillati</taxon>
        <taxon>Cyanobacteriota</taxon>
        <taxon>Cyanophyceae</taxon>
        <taxon>Oscillatoriophycideae</taxon>
        <taxon>Aerosakkonematales</taxon>
        <taxon>Aerosakkonemataceae</taxon>
        <taxon>Microseira</taxon>
    </lineage>
</organism>
<keyword evidence="4" id="KW-1185">Reference proteome</keyword>
<accession>A0AAV3XGT7</accession>
<evidence type="ECO:0000259" key="2">
    <source>
        <dbReference type="SMART" id="SM00912"/>
    </source>
</evidence>
<dbReference type="Proteomes" id="UP001050975">
    <property type="component" value="Unassembled WGS sequence"/>
</dbReference>
<dbReference type="EMBL" id="BLAY01000136">
    <property type="protein sequence ID" value="GET41828.1"/>
    <property type="molecule type" value="Genomic_DNA"/>
</dbReference>
<dbReference type="NCBIfam" id="TIGR01901">
    <property type="entry name" value="adhes_NPXG"/>
    <property type="match status" value="1"/>
</dbReference>
<sequence>MKLWCLQGVAYAASTLLFSIPAAAQIVPDATLPVNSIVTPNGNSLTIDGGSRAGGNLFHSFKEFSLPTGGEAFFNNTVDVQNIFSRVTGSNISHIDGLIRANGRANLFLLNPNGIVFGPHARLNIGGSFIGSTASSINFADGTQFSATNPTVAPLLTVSVPIGLGFGSHPGPITAQGTGHNLTTTHAEQTPYVVTDSNTGLGVQPGRTLALVGGNVTLNGMTLTAPGGRIELGSVAEGIVGFNPISQEFVLDYAGANDFRDLRLQQRSLADVSGVTAGSIQVQGRQVILNDASVLWSQNRGSLPGGSINVRAAESVEMGGYIPSTRIRSGLVSETLGTGTSGDITVSTQRLISRGAGGIFNRTFSQGTGGDVIVNASELVEFSGFVPKASNTISAYTLSTAKAGNIAIFARRLFLSDGGIIASTTFNRGAGGNITVNAEIIELIGTSNGNGALFANSFGAGNSGDIAINTRTLILRNGGRLTTASFSTGDGGNINVNASESVEVSDRNPIDATPSRIRSSVAIASESVRRFFPGLPDVPSGASGNLTINTPNLTLTEQGFVSVSNEGVGRGGTLTVNAGSVMLSGNGSFSATTVSGEGGNIALQAQSLQMRRNSSITTTAGLGDGTGNGGNLTINANVIAALENSDISANAVFGQGGNISISTSGIFGTQFRPQPTPESDITASSQFGLSGTVAITNLEVENRSFLVKLPQNLLDTREQITTGCAADRGNTFTVTGRGGLPENPSSGLLGRAVWWDNRDLSQVSQTAQKLPLTETTPEIVEATGFRINAQGQVELVADAASSSNSWVSPTNCQTLPLSSSGLRNLPRHLISSPP</sequence>
<comment type="caution">
    <text evidence="3">The sequence shown here is derived from an EMBL/GenBank/DDBJ whole genome shotgun (WGS) entry which is preliminary data.</text>
</comment>
<gene>
    <name evidence="3" type="ORF">MiSe_66420</name>
</gene>
<dbReference type="Pfam" id="PF05860">
    <property type="entry name" value="TPS"/>
    <property type="match status" value="1"/>
</dbReference>
<dbReference type="SUPFAM" id="SSF51126">
    <property type="entry name" value="Pectin lyase-like"/>
    <property type="match status" value="4"/>
</dbReference>
<reference evidence="3" key="1">
    <citation type="submission" date="2019-10" db="EMBL/GenBank/DDBJ databases">
        <title>Draft genome sequece of Microseira wollei NIES-4236.</title>
        <authorList>
            <person name="Yamaguchi H."/>
            <person name="Suzuki S."/>
            <person name="Kawachi M."/>
        </authorList>
    </citation>
    <scope>NUCLEOTIDE SEQUENCE</scope>
    <source>
        <strain evidence="3">NIES-4236</strain>
    </source>
</reference>
<feature type="domain" description="Filamentous haemagglutinin FhaB/tRNA nuclease CdiA-like TPS" evidence="2">
    <location>
        <begin position="29"/>
        <end position="140"/>
    </location>
</feature>
<dbReference type="SMART" id="SM00912">
    <property type="entry name" value="Haemagg_act"/>
    <property type="match status" value="1"/>
</dbReference>
<feature type="signal peptide" evidence="1">
    <location>
        <begin position="1"/>
        <end position="24"/>
    </location>
</feature>
<dbReference type="InterPro" id="IPR011050">
    <property type="entry name" value="Pectin_lyase_fold/virulence"/>
</dbReference>
<dbReference type="AlphaFoldDB" id="A0AAV3XGT7"/>
<name>A0AAV3XGT7_9CYAN</name>
<keyword evidence="1" id="KW-0732">Signal</keyword>
<feature type="chain" id="PRO_5043495246" evidence="1">
    <location>
        <begin position="25"/>
        <end position="834"/>
    </location>
</feature>
<dbReference type="RefSeq" id="WP_226588474.1">
    <property type="nucleotide sequence ID" value="NZ_BLAY01000136.1"/>
</dbReference>
<dbReference type="InterPro" id="IPR008638">
    <property type="entry name" value="FhaB/CdiA-like_TPS"/>
</dbReference>
<proteinExistence type="predicted"/>
<protein>
    <submittedName>
        <fullName evidence="3">Filamentous hemagglutinin-like protein</fullName>
    </submittedName>
</protein>